<feature type="transmembrane region" description="Helical" evidence="3">
    <location>
        <begin position="192"/>
        <end position="212"/>
    </location>
</feature>
<dbReference type="CDD" id="cd06225">
    <property type="entry name" value="HAMP"/>
    <property type="match status" value="1"/>
</dbReference>
<evidence type="ECO:0000259" key="4">
    <source>
        <dbReference type="PROSITE" id="PS50885"/>
    </source>
</evidence>
<dbReference type="Gene3D" id="1.20.120.1530">
    <property type="match status" value="2"/>
</dbReference>
<dbReference type="Pfam" id="PF18575">
    <property type="entry name" value="HAMP_N3"/>
    <property type="match status" value="1"/>
</dbReference>
<protein>
    <submittedName>
        <fullName evidence="5">HAMP domain-containing protein</fullName>
    </submittedName>
</protein>
<dbReference type="RefSeq" id="WP_244904273.1">
    <property type="nucleotide sequence ID" value="NZ_OCND01000022.1"/>
</dbReference>
<dbReference type="Pfam" id="PF18947">
    <property type="entry name" value="HAMP_2"/>
    <property type="match status" value="1"/>
</dbReference>
<dbReference type="GO" id="GO:0007165">
    <property type="term" value="P:signal transduction"/>
    <property type="evidence" value="ECO:0007669"/>
    <property type="project" value="InterPro"/>
</dbReference>
<dbReference type="SUPFAM" id="SSF158472">
    <property type="entry name" value="HAMP domain-like"/>
    <property type="match status" value="1"/>
</dbReference>
<name>A0A286DGS0_9GAMM</name>
<dbReference type="Pfam" id="PF00672">
    <property type="entry name" value="HAMP"/>
    <property type="match status" value="1"/>
</dbReference>
<dbReference type="Pfam" id="PF12729">
    <property type="entry name" value="4HB_MCP_1"/>
    <property type="match status" value="1"/>
</dbReference>
<dbReference type="GO" id="GO:0005886">
    <property type="term" value="C:plasma membrane"/>
    <property type="evidence" value="ECO:0007669"/>
    <property type="project" value="TreeGrafter"/>
</dbReference>
<dbReference type="InterPro" id="IPR024478">
    <property type="entry name" value="HlyB_4HB_MCP"/>
</dbReference>
<dbReference type="PANTHER" id="PTHR43531">
    <property type="entry name" value="PROTEIN ICFG"/>
    <property type="match status" value="1"/>
</dbReference>
<dbReference type="PROSITE" id="PS50885">
    <property type="entry name" value="HAMP"/>
    <property type="match status" value="2"/>
</dbReference>
<evidence type="ECO:0000313" key="5">
    <source>
        <dbReference type="EMBL" id="SOD57937.1"/>
    </source>
</evidence>
<accession>A0A286DGS0</accession>
<organism evidence="5 6">
    <name type="scientific">Pseudoxanthomonas wuyuanensis</name>
    <dbReference type="NCBI Taxonomy" id="1073196"/>
    <lineage>
        <taxon>Bacteria</taxon>
        <taxon>Pseudomonadati</taxon>
        <taxon>Pseudomonadota</taxon>
        <taxon>Gammaproteobacteria</taxon>
        <taxon>Lysobacterales</taxon>
        <taxon>Lysobacteraceae</taxon>
        <taxon>Pseudoxanthomonas</taxon>
    </lineage>
</organism>
<dbReference type="GO" id="GO:0004888">
    <property type="term" value="F:transmembrane signaling receptor activity"/>
    <property type="evidence" value="ECO:0007669"/>
    <property type="project" value="TreeGrafter"/>
</dbReference>
<dbReference type="InterPro" id="IPR051310">
    <property type="entry name" value="MCP_chemotaxis"/>
</dbReference>
<evidence type="ECO:0000313" key="6">
    <source>
        <dbReference type="Proteomes" id="UP000219374"/>
    </source>
</evidence>
<keyword evidence="3" id="KW-1133">Transmembrane helix</keyword>
<dbReference type="InterPro" id="IPR003660">
    <property type="entry name" value="HAMP_dom"/>
</dbReference>
<keyword evidence="3" id="KW-0472">Membrane</keyword>
<dbReference type="SMART" id="SM00304">
    <property type="entry name" value="HAMP"/>
    <property type="match status" value="3"/>
</dbReference>
<keyword evidence="3" id="KW-0812">Transmembrane</keyword>
<dbReference type="EMBL" id="OCND01000022">
    <property type="protein sequence ID" value="SOD57937.1"/>
    <property type="molecule type" value="Genomic_DNA"/>
</dbReference>
<dbReference type="GO" id="GO:0006935">
    <property type="term" value="P:chemotaxis"/>
    <property type="evidence" value="ECO:0007669"/>
    <property type="project" value="TreeGrafter"/>
</dbReference>
<proteinExistence type="inferred from homology"/>
<feature type="non-terminal residue" evidence="5">
    <location>
        <position position="446"/>
    </location>
</feature>
<sequence>MQRIKDLKLTTKMLLAFGVVLALMLVQGIAAIVGLNSLNGATTAVTDNIVPSVKSAGELRALISEYRSASYRSMVRASAAVKEDAKVRAAKTAEEIDADIRQYAPLISGPKEKQAYDLFVKEWKGARQSYAEVQEMLDLGLEDDAVDTFIGSTRDQHMKAADALATLLAEVEQQSQEGRQGAVGTFKASSTLTLVMLLVGIAGGLTLAWFFARAIAKSVGEAVSVANDVAAGKLDGKIDTARQDEIGQLMAAMQRMQSQVQAVIAAQGEMAARHDEGQMGFRMDDGAFPGDYGRMVRDTNALVGSHVEVQNRLIEVMKHYAIGDLSVDMDRLPGEKAAITEAMDATKASLSAINAEIKRLSLAAASGDFSQRGDVGQYQYDFRDMVEGINQLMEVTDENLAETSALLQAIAQGDLTARMDGDFHGVFARMRDDANATVAQLTDIVG</sequence>
<feature type="domain" description="HAMP" evidence="4">
    <location>
        <begin position="213"/>
        <end position="265"/>
    </location>
</feature>
<gene>
    <name evidence="5" type="ORF">SAMN06296416_1221</name>
</gene>
<evidence type="ECO:0000256" key="2">
    <source>
        <dbReference type="ARBA" id="ARBA00029447"/>
    </source>
</evidence>
<evidence type="ECO:0000256" key="3">
    <source>
        <dbReference type="SAM" id="Phobius"/>
    </source>
</evidence>
<keyword evidence="1" id="KW-0488">Methylation</keyword>
<reference evidence="5 6" key="1">
    <citation type="submission" date="2017-09" db="EMBL/GenBank/DDBJ databases">
        <authorList>
            <person name="Ehlers B."/>
            <person name="Leendertz F.H."/>
        </authorList>
    </citation>
    <scope>NUCLEOTIDE SEQUENCE [LARGE SCALE GENOMIC DNA]</scope>
    <source>
        <strain evidence="5 6">CGMCC 1.10978</strain>
    </source>
</reference>
<comment type="similarity">
    <text evidence="2">Belongs to the methyl-accepting chemotaxis (MCP) protein family.</text>
</comment>
<dbReference type="FunFam" id="1.20.120.1530:FF:000005">
    <property type="entry name" value="Methyl-accepting chemotaxis protein"/>
    <property type="match status" value="1"/>
</dbReference>
<evidence type="ECO:0000256" key="1">
    <source>
        <dbReference type="ARBA" id="ARBA00022481"/>
    </source>
</evidence>
<feature type="domain" description="HAMP" evidence="4">
    <location>
        <begin position="400"/>
        <end position="446"/>
    </location>
</feature>
<dbReference type="PANTHER" id="PTHR43531:SF14">
    <property type="entry name" value="METHYL-ACCEPTING CHEMOTAXIS PROTEIN I-RELATED"/>
    <property type="match status" value="1"/>
</dbReference>
<dbReference type="Proteomes" id="UP000219374">
    <property type="component" value="Unassembled WGS sequence"/>
</dbReference>
<dbReference type="AlphaFoldDB" id="A0A286DGS0"/>
<dbReference type="InterPro" id="IPR041395">
    <property type="entry name" value="McpB_HAMP_3rd"/>
</dbReference>
<keyword evidence="6" id="KW-1185">Reference proteome</keyword>